<dbReference type="Gene3D" id="3.30.160.60">
    <property type="entry name" value="Classic Zinc Finger"/>
    <property type="match status" value="1"/>
</dbReference>
<feature type="compositionally biased region" description="Gly residues" evidence="5">
    <location>
        <begin position="150"/>
        <end position="162"/>
    </location>
</feature>
<protein>
    <recommendedName>
        <fullName evidence="6">C2H2-type domain-containing protein</fullName>
    </recommendedName>
</protein>
<proteinExistence type="predicted"/>
<dbReference type="OMA" id="HSHVRTQ"/>
<keyword evidence="2 4" id="KW-0863">Zinc-finger</keyword>
<sequence>MNGAVYISFFQGQLESVLEQVVQFAVQEISTTVGSSLNALLLETTVKEQENQRLRVQLQSQEKKDDVDGRVHAPGGRSTEFRCHTDTRRLEQRGRVVGQLKFVMEKVLNFAVCELTKIVEASFDDLLLEITKMETEHQILEEKRDKKSHGGGGGGGGGGGVAGKRRGSENDSVSPSAYVLSRIAQNSQRSPVLSVSQEWFPILDKVFGQKWCSDVLQIKELAVEGGGRGEERAEPPITSSVTLEPAPSSPQQDPRWTPLEDMEVFSPDQITLDDTADSLRNLSGPSHGSCGRRSSASMLHRLLTLPSQLLEEDDGGEAGTADSLVTLGGDGPRDAGPEGAEAGGPKDEEDEGGEEDKGRKVSREKKRRRVWSECDECGRSFSRMSLLKAHRQTHLTETTAIADGGSFSSVTRLHSHVHTQHPAQQS</sequence>
<feature type="region of interest" description="Disordered" evidence="5">
    <location>
        <begin position="225"/>
        <end position="258"/>
    </location>
</feature>
<feature type="domain" description="C2H2-type" evidence="6">
    <location>
        <begin position="372"/>
        <end position="399"/>
    </location>
</feature>
<feature type="region of interest" description="Disordered" evidence="5">
    <location>
        <begin position="139"/>
        <end position="173"/>
    </location>
</feature>
<accession>A0A3P8VXG4</accession>
<keyword evidence="1" id="KW-0479">Metal-binding</keyword>
<dbReference type="SUPFAM" id="SSF57667">
    <property type="entry name" value="beta-beta-alpha zinc fingers"/>
    <property type="match status" value="1"/>
</dbReference>
<dbReference type="InParanoid" id="A0A3P8VXG4"/>
<evidence type="ECO:0000256" key="2">
    <source>
        <dbReference type="ARBA" id="ARBA00022771"/>
    </source>
</evidence>
<dbReference type="Pfam" id="PF00096">
    <property type="entry name" value="zf-C2H2"/>
    <property type="match status" value="1"/>
</dbReference>
<dbReference type="Proteomes" id="UP000265120">
    <property type="component" value="Chromosome 17"/>
</dbReference>
<reference evidence="7" key="2">
    <citation type="submission" date="2025-08" db="UniProtKB">
        <authorList>
            <consortium name="Ensembl"/>
        </authorList>
    </citation>
    <scope>IDENTIFICATION</scope>
</reference>
<dbReference type="PROSITE" id="PS00028">
    <property type="entry name" value="ZINC_FINGER_C2H2_1"/>
    <property type="match status" value="1"/>
</dbReference>
<evidence type="ECO:0000259" key="6">
    <source>
        <dbReference type="PROSITE" id="PS50157"/>
    </source>
</evidence>
<dbReference type="PROSITE" id="PS50157">
    <property type="entry name" value="ZINC_FINGER_C2H2_2"/>
    <property type="match status" value="1"/>
</dbReference>
<dbReference type="Ensembl" id="ENSCSET00000017303.1">
    <property type="protein sequence ID" value="ENSCSEP00000017090.1"/>
    <property type="gene ID" value="ENSCSEG00000010969.1"/>
</dbReference>
<reference evidence="7 8" key="1">
    <citation type="journal article" date="2014" name="Nat. Genet.">
        <title>Whole-genome sequence of a flatfish provides insights into ZW sex chromosome evolution and adaptation to a benthic lifestyle.</title>
        <authorList>
            <person name="Chen S."/>
            <person name="Zhang G."/>
            <person name="Shao C."/>
            <person name="Huang Q."/>
            <person name="Liu G."/>
            <person name="Zhang P."/>
            <person name="Song W."/>
            <person name="An N."/>
            <person name="Chalopin D."/>
            <person name="Volff J.N."/>
            <person name="Hong Y."/>
            <person name="Li Q."/>
            <person name="Sha Z."/>
            <person name="Zhou H."/>
            <person name="Xie M."/>
            <person name="Yu Q."/>
            <person name="Liu Y."/>
            <person name="Xiang H."/>
            <person name="Wang N."/>
            <person name="Wu K."/>
            <person name="Yang C."/>
            <person name="Zhou Q."/>
            <person name="Liao X."/>
            <person name="Yang L."/>
            <person name="Hu Q."/>
            <person name="Zhang J."/>
            <person name="Meng L."/>
            <person name="Jin L."/>
            <person name="Tian Y."/>
            <person name="Lian J."/>
            <person name="Yang J."/>
            <person name="Miao G."/>
            <person name="Liu S."/>
            <person name="Liang Z."/>
            <person name="Yan F."/>
            <person name="Li Y."/>
            <person name="Sun B."/>
            <person name="Zhang H."/>
            <person name="Zhang J."/>
            <person name="Zhu Y."/>
            <person name="Du M."/>
            <person name="Zhao Y."/>
            <person name="Schartl M."/>
            <person name="Tang Q."/>
            <person name="Wang J."/>
        </authorList>
    </citation>
    <scope>NUCLEOTIDE SEQUENCE</scope>
</reference>
<dbReference type="GeneTree" id="ENSGT00400000024346"/>
<evidence type="ECO:0000313" key="8">
    <source>
        <dbReference type="Proteomes" id="UP000265120"/>
    </source>
</evidence>
<keyword evidence="8" id="KW-1185">Reference proteome</keyword>
<dbReference type="InterPro" id="IPR013087">
    <property type="entry name" value="Znf_C2H2_type"/>
</dbReference>
<dbReference type="FunFam" id="3.30.160.60:FF:000446">
    <property type="entry name" value="Zinc finger protein"/>
    <property type="match status" value="1"/>
</dbReference>
<dbReference type="AlphaFoldDB" id="A0A3P8VXG4"/>
<keyword evidence="3" id="KW-0862">Zinc</keyword>
<evidence type="ECO:0000256" key="3">
    <source>
        <dbReference type="ARBA" id="ARBA00022833"/>
    </source>
</evidence>
<dbReference type="InterPro" id="IPR036236">
    <property type="entry name" value="Znf_C2H2_sf"/>
</dbReference>
<name>A0A3P8VXG4_CYNSE</name>
<reference evidence="7" key="3">
    <citation type="submission" date="2025-09" db="UniProtKB">
        <authorList>
            <consortium name="Ensembl"/>
        </authorList>
    </citation>
    <scope>IDENTIFICATION</scope>
</reference>
<evidence type="ECO:0000313" key="7">
    <source>
        <dbReference type="Ensembl" id="ENSCSEP00000017090.1"/>
    </source>
</evidence>
<organism evidence="7 8">
    <name type="scientific">Cynoglossus semilaevis</name>
    <name type="common">Tongue sole</name>
    <dbReference type="NCBI Taxonomy" id="244447"/>
    <lineage>
        <taxon>Eukaryota</taxon>
        <taxon>Metazoa</taxon>
        <taxon>Chordata</taxon>
        <taxon>Craniata</taxon>
        <taxon>Vertebrata</taxon>
        <taxon>Euteleostomi</taxon>
        <taxon>Actinopterygii</taxon>
        <taxon>Neopterygii</taxon>
        <taxon>Teleostei</taxon>
        <taxon>Neoteleostei</taxon>
        <taxon>Acanthomorphata</taxon>
        <taxon>Carangaria</taxon>
        <taxon>Pleuronectiformes</taxon>
        <taxon>Pleuronectoidei</taxon>
        <taxon>Cynoglossidae</taxon>
        <taxon>Cynoglossinae</taxon>
        <taxon>Cynoglossus</taxon>
    </lineage>
</organism>
<evidence type="ECO:0000256" key="1">
    <source>
        <dbReference type="ARBA" id="ARBA00022723"/>
    </source>
</evidence>
<evidence type="ECO:0000256" key="5">
    <source>
        <dbReference type="SAM" id="MobiDB-lite"/>
    </source>
</evidence>
<evidence type="ECO:0000256" key="4">
    <source>
        <dbReference type="PROSITE-ProRule" id="PRU00042"/>
    </source>
</evidence>
<dbReference type="GO" id="GO:0008270">
    <property type="term" value="F:zinc ion binding"/>
    <property type="evidence" value="ECO:0007669"/>
    <property type="project" value="UniProtKB-KW"/>
</dbReference>
<feature type="region of interest" description="Disordered" evidence="5">
    <location>
        <begin position="309"/>
        <end position="368"/>
    </location>
</feature>